<keyword evidence="3" id="KW-1185">Reference proteome</keyword>
<reference evidence="2 3" key="1">
    <citation type="submission" date="2017-12" db="EMBL/GenBank/DDBJ databases">
        <title>Integrating genomic resources of turbot (Scophthalmus maximus) in depth evaluation of genetic and physical mapping variation across individuals.</title>
        <authorList>
            <person name="Martinez P."/>
        </authorList>
    </citation>
    <scope>NUCLEOTIDE SEQUENCE [LARGE SCALE GENOMIC DNA]</scope>
</reference>
<dbReference type="EMBL" id="CP026256">
    <property type="protein sequence ID" value="AWP13529.1"/>
    <property type="molecule type" value="Genomic_DNA"/>
</dbReference>
<dbReference type="Proteomes" id="UP000246464">
    <property type="component" value="Chromosome 14"/>
</dbReference>
<proteinExistence type="predicted"/>
<feature type="compositionally biased region" description="Basic and acidic residues" evidence="1">
    <location>
        <begin position="14"/>
        <end position="23"/>
    </location>
</feature>
<sequence length="66" mass="7648">MTVKRVRSIKSAQRGKEKKKELRTKLVGPRDSGKVRIVREEALCGSGVTVRHKCHEYLWTREKLSL</sequence>
<feature type="region of interest" description="Disordered" evidence="1">
    <location>
        <begin position="1"/>
        <end position="23"/>
    </location>
</feature>
<evidence type="ECO:0000313" key="3">
    <source>
        <dbReference type="Proteomes" id="UP000246464"/>
    </source>
</evidence>
<gene>
    <name evidence="2" type="ORF">SMAX5B_001123</name>
</gene>
<evidence type="ECO:0000313" key="2">
    <source>
        <dbReference type="EMBL" id="AWP13529.1"/>
    </source>
</evidence>
<accession>A0A2U9CCW6</accession>
<name>A0A2U9CCW6_SCOMX</name>
<dbReference type="AlphaFoldDB" id="A0A2U9CCW6"/>
<protein>
    <submittedName>
        <fullName evidence="2">Uncharacterized protein</fullName>
    </submittedName>
</protein>
<evidence type="ECO:0000256" key="1">
    <source>
        <dbReference type="SAM" id="MobiDB-lite"/>
    </source>
</evidence>
<organism evidence="2 3">
    <name type="scientific">Scophthalmus maximus</name>
    <name type="common">Turbot</name>
    <name type="synonym">Psetta maxima</name>
    <dbReference type="NCBI Taxonomy" id="52904"/>
    <lineage>
        <taxon>Eukaryota</taxon>
        <taxon>Metazoa</taxon>
        <taxon>Chordata</taxon>
        <taxon>Craniata</taxon>
        <taxon>Vertebrata</taxon>
        <taxon>Euteleostomi</taxon>
        <taxon>Actinopterygii</taxon>
        <taxon>Neopterygii</taxon>
        <taxon>Teleostei</taxon>
        <taxon>Neoteleostei</taxon>
        <taxon>Acanthomorphata</taxon>
        <taxon>Carangaria</taxon>
        <taxon>Pleuronectiformes</taxon>
        <taxon>Pleuronectoidei</taxon>
        <taxon>Scophthalmidae</taxon>
        <taxon>Scophthalmus</taxon>
    </lineage>
</organism>